<dbReference type="EMBL" id="UINC01001325">
    <property type="protein sequence ID" value="SUZ77653.1"/>
    <property type="molecule type" value="Genomic_DNA"/>
</dbReference>
<dbReference type="SUPFAM" id="SSF109728">
    <property type="entry name" value="Hypothetical protein AF0491, middle domain"/>
    <property type="match status" value="1"/>
</dbReference>
<dbReference type="Pfam" id="PF09377">
    <property type="entry name" value="SBDS_domain_II"/>
    <property type="match status" value="1"/>
</dbReference>
<dbReference type="Gene3D" id="3.30.1250.10">
    <property type="entry name" value="Ribosome maturation protein SBDS, N-terminal domain"/>
    <property type="match status" value="1"/>
</dbReference>
<sequence>MVSLDDAVLARLEKGGARYEILVDPELVDDWKGDPDSVSLNDLLAIDEVWSDAKGGDRPTSDSLERVFGTTDLGTCVTKILGEGSIQLTTLQRRRMVEEKKRQIVHQIASTATDPKTKLPHPHVRIETALDEVRFPVDPFKSTESQVEDAIAALRPLIPLQFITVRLAFKVQGKDYGGVHQMLRDSIQREEWLSDGTWACIVTVPGGMKNDLIDKVAKRSSDVEVRELD</sequence>
<dbReference type="InterPro" id="IPR002140">
    <property type="entry name" value="Sdo1/SBDS"/>
</dbReference>
<feature type="domain" description="Ribosome maturation protein SDO1/SBDS central" evidence="3">
    <location>
        <begin position="102"/>
        <end position="162"/>
    </location>
</feature>
<reference evidence="5" key="1">
    <citation type="submission" date="2018-05" db="EMBL/GenBank/DDBJ databases">
        <authorList>
            <person name="Lanie J.A."/>
            <person name="Ng W.-L."/>
            <person name="Kazmierczak K.M."/>
            <person name="Andrzejewski T.M."/>
            <person name="Davidsen T.M."/>
            <person name="Wayne K.J."/>
            <person name="Tettelin H."/>
            <person name="Glass J.I."/>
            <person name="Rusch D."/>
            <person name="Podicherti R."/>
            <person name="Tsui H.-C.T."/>
            <person name="Winkler M.E."/>
        </authorList>
    </citation>
    <scope>NUCLEOTIDE SEQUENCE</scope>
</reference>
<dbReference type="InterPro" id="IPR046928">
    <property type="entry name" value="SDO1/SBDS_C"/>
</dbReference>
<evidence type="ECO:0000259" key="2">
    <source>
        <dbReference type="Pfam" id="PF01172"/>
    </source>
</evidence>
<organism evidence="5">
    <name type="scientific">marine metagenome</name>
    <dbReference type="NCBI Taxonomy" id="408172"/>
    <lineage>
        <taxon>unclassified sequences</taxon>
        <taxon>metagenomes</taxon>
        <taxon>ecological metagenomes</taxon>
    </lineage>
</organism>
<dbReference type="Gene3D" id="1.10.10.900">
    <property type="entry name" value="SBDS protein C-terminal domain, subdomain 1"/>
    <property type="match status" value="1"/>
</dbReference>
<proteinExistence type="inferred from homology"/>
<dbReference type="Pfam" id="PF01172">
    <property type="entry name" value="SBDS_N"/>
    <property type="match status" value="1"/>
</dbReference>
<gene>
    <name evidence="5" type="ORF">METZ01_LOCUS30507</name>
</gene>
<evidence type="ECO:0008006" key="6">
    <source>
        <dbReference type="Google" id="ProtNLM"/>
    </source>
</evidence>
<dbReference type="GO" id="GO:0042256">
    <property type="term" value="P:cytosolic ribosome assembly"/>
    <property type="evidence" value="ECO:0007669"/>
    <property type="project" value="InterPro"/>
</dbReference>
<dbReference type="AlphaFoldDB" id="A0A381QJ36"/>
<feature type="domain" description="Ribosome maturation protein SDO1/SBDS N-terminal" evidence="2">
    <location>
        <begin position="7"/>
        <end position="94"/>
    </location>
</feature>
<evidence type="ECO:0000256" key="1">
    <source>
        <dbReference type="ARBA" id="ARBA00007433"/>
    </source>
</evidence>
<evidence type="ECO:0000313" key="5">
    <source>
        <dbReference type="EMBL" id="SUZ77653.1"/>
    </source>
</evidence>
<dbReference type="InterPro" id="IPR036786">
    <property type="entry name" value="Ribosome_mat_SBDS_N_sf"/>
</dbReference>
<protein>
    <recommendedName>
        <fullName evidence="6">Ribosome assembly factor SBDS</fullName>
    </recommendedName>
</protein>
<dbReference type="InterPro" id="IPR039100">
    <property type="entry name" value="Sdo1/SBDS-like"/>
</dbReference>
<feature type="domain" description="Ribosome maturation protein SDO1/SBDS C-terminal" evidence="4">
    <location>
        <begin position="166"/>
        <end position="225"/>
    </location>
</feature>
<dbReference type="NCBIfam" id="TIGR00291">
    <property type="entry name" value="RNA_SBDS"/>
    <property type="match status" value="1"/>
</dbReference>
<dbReference type="Gene3D" id="3.30.70.240">
    <property type="match status" value="1"/>
</dbReference>
<dbReference type="Pfam" id="PF20268">
    <property type="entry name" value="SBDS_C"/>
    <property type="match status" value="1"/>
</dbReference>
<dbReference type="InterPro" id="IPR018978">
    <property type="entry name" value="SDO1/SBDS_central"/>
</dbReference>
<evidence type="ECO:0000259" key="3">
    <source>
        <dbReference type="Pfam" id="PF09377"/>
    </source>
</evidence>
<dbReference type="PANTHER" id="PTHR10927">
    <property type="entry name" value="RIBOSOME MATURATION PROTEIN SBDS"/>
    <property type="match status" value="1"/>
</dbReference>
<name>A0A381QJ36_9ZZZZ</name>
<accession>A0A381QJ36</accession>
<dbReference type="SUPFAM" id="SSF89895">
    <property type="entry name" value="FYSH domain"/>
    <property type="match status" value="1"/>
</dbReference>
<comment type="similarity">
    <text evidence="1">Belongs to the SDO1/SBDS family.</text>
</comment>
<dbReference type="SUPFAM" id="SSF54980">
    <property type="entry name" value="EF-G C-terminal domain-like"/>
    <property type="match status" value="1"/>
</dbReference>
<evidence type="ECO:0000259" key="4">
    <source>
        <dbReference type="Pfam" id="PF20268"/>
    </source>
</evidence>
<dbReference type="InterPro" id="IPR019783">
    <property type="entry name" value="SDO1/SBDS_N"/>
</dbReference>
<dbReference type="InterPro" id="IPR037188">
    <property type="entry name" value="Sdo1/SBDS_central_sf"/>
</dbReference>
<dbReference type="PANTHER" id="PTHR10927:SF4">
    <property type="entry name" value="RIBOSOME MATURATION PROTEIN SDO1 HOMOLOG"/>
    <property type="match status" value="1"/>
</dbReference>
<dbReference type="InterPro" id="IPR035647">
    <property type="entry name" value="EFG_III/V"/>
</dbReference>